<feature type="compositionally biased region" description="Pro residues" evidence="1">
    <location>
        <begin position="344"/>
        <end position="353"/>
    </location>
</feature>
<feature type="chain" id="PRO_5014934089" description="Peptidoglycan binding-like domain-containing protein" evidence="2">
    <location>
        <begin position="25"/>
        <end position="372"/>
    </location>
</feature>
<keyword evidence="2" id="KW-0732">Signal</keyword>
<evidence type="ECO:0000313" key="3">
    <source>
        <dbReference type="EMBL" id="AUM73739.1"/>
    </source>
</evidence>
<dbReference type="OrthoDB" id="321999at2"/>
<accession>A0A2K9MDL7</accession>
<evidence type="ECO:0000256" key="1">
    <source>
        <dbReference type="SAM" id="MobiDB-lite"/>
    </source>
</evidence>
<reference evidence="4" key="1">
    <citation type="submission" date="2017-12" db="EMBL/GenBank/DDBJ databases">
        <title>Genomic analysis of Paracoccus sp. CBA4604.</title>
        <authorList>
            <person name="Roh S.W."/>
            <person name="Kim J.Y."/>
            <person name="Kim J.S."/>
        </authorList>
    </citation>
    <scope>NUCLEOTIDE SEQUENCE [LARGE SCALE GENOMIC DNA]</scope>
    <source>
        <strain evidence="4">CBA4604</strain>
    </source>
</reference>
<name>A0A2K9MDL7_9RHOB</name>
<evidence type="ECO:0008006" key="5">
    <source>
        <dbReference type="Google" id="ProtNLM"/>
    </source>
</evidence>
<evidence type="ECO:0000256" key="2">
    <source>
        <dbReference type="SAM" id="SignalP"/>
    </source>
</evidence>
<sequence>MMRTELALLALLSLALIAPGGAAAQGATPEVARLIHLDQPPNDTDLTFPITPRPGMPPQRPVIVVLNNCDWPAGSPTPDKIRESISGPVWLLAPQKGECDSGQIADLAARAAASPEGERLALLLAEGLRLIAPPPRPQVTVTARSTAAPKPGAVIAALPPGLAAADGPAPIITARTAPADALATARLPAPPRKPGQPEPALVVGEVAILIAPRQPAETGIPRADRERVREIDPSLFQLLLQRGRFDPPQDRLAAAIQTELQLAGCYGGAVDGQWGAGTLAALRRYLALPGAPQAEPVPDVTLFRRLADAEGISCPAPIAAPARSTPARAAAPAATRARTAPARAAPPAPPAAPTAPRIDPSLLGGLGSGASR</sequence>
<feature type="compositionally biased region" description="Low complexity" evidence="1">
    <location>
        <begin position="317"/>
        <end position="343"/>
    </location>
</feature>
<evidence type="ECO:0000313" key="4">
    <source>
        <dbReference type="Proteomes" id="UP000234882"/>
    </source>
</evidence>
<dbReference type="Proteomes" id="UP000234882">
    <property type="component" value="Chromosome"/>
</dbReference>
<feature type="signal peptide" evidence="2">
    <location>
        <begin position="1"/>
        <end position="24"/>
    </location>
</feature>
<dbReference type="AlphaFoldDB" id="A0A2K9MDL7"/>
<protein>
    <recommendedName>
        <fullName evidence="5">Peptidoglycan binding-like domain-containing protein</fullName>
    </recommendedName>
</protein>
<keyword evidence="4" id="KW-1185">Reference proteome</keyword>
<feature type="region of interest" description="Disordered" evidence="1">
    <location>
        <begin position="317"/>
        <end position="372"/>
    </location>
</feature>
<dbReference type="RefSeq" id="WP_101499093.1">
    <property type="nucleotide sequence ID" value="NZ_CP025583.1"/>
</dbReference>
<feature type="compositionally biased region" description="Low complexity" evidence="1">
    <location>
        <begin position="354"/>
        <end position="363"/>
    </location>
</feature>
<gene>
    <name evidence="3" type="ORF">CYR75_05085</name>
</gene>
<proteinExistence type="predicted"/>
<organism evidence="3 4">
    <name type="scientific">Paracoccus jeotgali</name>
    <dbReference type="NCBI Taxonomy" id="2065379"/>
    <lineage>
        <taxon>Bacteria</taxon>
        <taxon>Pseudomonadati</taxon>
        <taxon>Pseudomonadota</taxon>
        <taxon>Alphaproteobacteria</taxon>
        <taxon>Rhodobacterales</taxon>
        <taxon>Paracoccaceae</taxon>
        <taxon>Paracoccus</taxon>
    </lineage>
</organism>
<dbReference type="EMBL" id="CP025583">
    <property type="protein sequence ID" value="AUM73739.1"/>
    <property type="molecule type" value="Genomic_DNA"/>
</dbReference>
<dbReference type="KEGG" id="paru:CYR75_05085"/>